<sequence length="92" mass="10260">GSEGRKFPIVMDGKRFLVTRTVFELLQALQAKDRGRYIWIDAICINQGHEHTSSGKMTPHEDLAEKSQQVALMGSIYRNASRVIAWVGGTAN</sequence>
<reference evidence="2" key="2">
    <citation type="submission" date="2023-05" db="EMBL/GenBank/DDBJ databases">
        <authorList>
            <consortium name="Lawrence Berkeley National Laboratory"/>
            <person name="Steindorff A."/>
            <person name="Hensen N."/>
            <person name="Bonometti L."/>
            <person name="Westerberg I."/>
            <person name="Brannstrom I.O."/>
            <person name="Guillou S."/>
            <person name="Cros-Aarteil S."/>
            <person name="Calhoun S."/>
            <person name="Haridas S."/>
            <person name="Kuo A."/>
            <person name="Mondo S."/>
            <person name="Pangilinan J."/>
            <person name="Riley R."/>
            <person name="Labutti K."/>
            <person name="Andreopoulos B."/>
            <person name="Lipzen A."/>
            <person name="Chen C."/>
            <person name="Yanf M."/>
            <person name="Daum C."/>
            <person name="Ng V."/>
            <person name="Clum A."/>
            <person name="Ohm R."/>
            <person name="Martin F."/>
            <person name="Silar P."/>
            <person name="Natvig D."/>
            <person name="Lalanne C."/>
            <person name="Gautier V."/>
            <person name="Ament-Velasquez S.L."/>
            <person name="Kruys A."/>
            <person name="Hutchinson M.I."/>
            <person name="Powell A.J."/>
            <person name="Barry K."/>
            <person name="Miller A.N."/>
            <person name="Grigoriev I.V."/>
            <person name="Debuchy R."/>
            <person name="Gladieux P."/>
            <person name="Thoren M.H."/>
            <person name="Johannesson H."/>
        </authorList>
    </citation>
    <scope>NUCLEOTIDE SEQUENCE</scope>
    <source>
        <strain evidence="2">CBS 892.96</strain>
    </source>
</reference>
<feature type="non-terminal residue" evidence="2">
    <location>
        <position position="92"/>
    </location>
</feature>
<reference evidence="2" key="1">
    <citation type="journal article" date="2023" name="Mol. Phylogenet. Evol.">
        <title>Genome-scale phylogeny and comparative genomics of the fungal order Sordariales.</title>
        <authorList>
            <person name="Hensen N."/>
            <person name="Bonometti L."/>
            <person name="Westerberg I."/>
            <person name="Brannstrom I.O."/>
            <person name="Guillou S."/>
            <person name="Cros-Aarteil S."/>
            <person name="Calhoun S."/>
            <person name="Haridas S."/>
            <person name="Kuo A."/>
            <person name="Mondo S."/>
            <person name="Pangilinan J."/>
            <person name="Riley R."/>
            <person name="LaButti K."/>
            <person name="Andreopoulos B."/>
            <person name="Lipzen A."/>
            <person name="Chen C."/>
            <person name="Yan M."/>
            <person name="Daum C."/>
            <person name="Ng V."/>
            <person name="Clum A."/>
            <person name="Steindorff A."/>
            <person name="Ohm R.A."/>
            <person name="Martin F."/>
            <person name="Silar P."/>
            <person name="Natvig D.O."/>
            <person name="Lalanne C."/>
            <person name="Gautier V."/>
            <person name="Ament-Velasquez S.L."/>
            <person name="Kruys A."/>
            <person name="Hutchinson M.I."/>
            <person name="Powell A.J."/>
            <person name="Barry K."/>
            <person name="Miller A.N."/>
            <person name="Grigoriev I.V."/>
            <person name="Debuchy R."/>
            <person name="Gladieux P."/>
            <person name="Hiltunen Thoren M."/>
            <person name="Johannesson H."/>
        </authorList>
    </citation>
    <scope>NUCLEOTIDE SEQUENCE</scope>
    <source>
        <strain evidence="2">CBS 892.96</strain>
    </source>
</reference>
<gene>
    <name evidence="2" type="ORF">QBC36DRAFT_148489</name>
</gene>
<dbReference type="AlphaFoldDB" id="A0AAN6VWL7"/>
<dbReference type="InterPro" id="IPR010730">
    <property type="entry name" value="HET"/>
</dbReference>
<feature type="non-terminal residue" evidence="2">
    <location>
        <position position="1"/>
    </location>
</feature>
<proteinExistence type="predicted"/>
<evidence type="ECO:0000313" key="2">
    <source>
        <dbReference type="EMBL" id="KAK4171104.1"/>
    </source>
</evidence>
<dbReference type="Pfam" id="PF06985">
    <property type="entry name" value="HET"/>
    <property type="match status" value="1"/>
</dbReference>
<comment type="caution">
    <text evidence="2">The sequence shown here is derived from an EMBL/GenBank/DDBJ whole genome shotgun (WGS) entry which is preliminary data.</text>
</comment>
<evidence type="ECO:0000313" key="3">
    <source>
        <dbReference type="Proteomes" id="UP001302321"/>
    </source>
</evidence>
<keyword evidence="3" id="KW-1185">Reference proteome</keyword>
<dbReference type="Proteomes" id="UP001302321">
    <property type="component" value="Unassembled WGS sequence"/>
</dbReference>
<dbReference type="PANTHER" id="PTHR24148">
    <property type="entry name" value="ANKYRIN REPEAT DOMAIN-CONTAINING PROTEIN 39 HOMOLOG-RELATED"/>
    <property type="match status" value="1"/>
</dbReference>
<accession>A0AAN6VWL7</accession>
<protein>
    <submittedName>
        <fullName evidence="2">Heterokaryon incompatibility</fullName>
    </submittedName>
</protein>
<dbReference type="PANTHER" id="PTHR24148:SF64">
    <property type="entry name" value="HETEROKARYON INCOMPATIBILITY DOMAIN-CONTAINING PROTEIN"/>
    <property type="match status" value="1"/>
</dbReference>
<feature type="domain" description="Heterokaryon incompatibility" evidence="1">
    <location>
        <begin position="8"/>
        <end position="90"/>
    </location>
</feature>
<organism evidence="2 3">
    <name type="scientific">Triangularia setosa</name>
    <dbReference type="NCBI Taxonomy" id="2587417"/>
    <lineage>
        <taxon>Eukaryota</taxon>
        <taxon>Fungi</taxon>
        <taxon>Dikarya</taxon>
        <taxon>Ascomycota</taxon>
        <taxon>Pezizomycotina</taxon>
        <taxon>Sordariomycetes</taxon>
        <taxon>Sordariomycetidae</taxon>
        <taxon>Sordariales</taxon>
        <taxon>Podosporaceae</taxon>
        <taxon>Triangularia</taxon>
    </lineage>
</organism>
<dbReference type="InterPro" id="IPR052895">
    <property type="entry name" value="HetReg/Transcr_Mod"/>
</dbReference>
<dbReference type="EMBL" id="MU866641">
    <property type="protein sequence ID" value="KAK4171104.1"/>
    <property type="molecule type" value="Genomic_DNA"/>
</dbReference>
<name>A0AAN6VWL7_9PEZI</name>
<evidence type="ECO:0000259" key="1">
    <source>
        <dbReference type="Pfam" id="PF06985"/>
    </source>
</evidence>